<dbReference type="Proteomes" id="UP000434172">
    <property type="component" value="Unassembled WGS sequence"/>
</dbReference>
<proteinExistence type="predicted"/>
<evidence type="ECO:0000256" key="1">
    <source>
        <dbReference type="SAM" id="MobiDB-lite"/>
    </source>
</evidence>
<protein>
    <recommendedName>
        <fullName evidence="4">Amidoligase enzyme</fullName>
    </recommendedName>
</protein>
<organism evidence="2 3">
    <name type="scientific">Colletotrichum asianum</name>
    <dbReference type="NCBI Taxonomy" id="702518"/>
    <lineage>
        <taxon>Eukaryota</taxon>
        <taxon>Fungi</taxon>
        <taxon>Dikarya</taxon>
        <taxon>Ascomycota</taxon>
        <taxon>Pezizomycotina</taxon>
        <taxon>Sordariomycetes</taxon>
        <taxon>Hypocreomycetidae</taxon>
        <taxon>Glomerellales</taxon>
        <taxon>Glomerellaceae</taxon>
        <taxon>Colletotrichum</taxon>
        <taxon>Colletotrichum gloeosporioides species complex</taxon>
    </lineage>
</organism>
<dbReference type="InterPro" id="IPR022025">
    <property type="entry name" value="Amidoligase_2"/>
</dbReference>
<sequence>MPGKQIAATAPRVSFGVELEFFVAYVFEGSPDPDEPIKNDIQPLSVVPYDEEFPDKSKHKIPDDWVREQIRKALIKAGLPVFGSKEKMVPGSVQASHSEKVMSAFRIVDDCSLREFRPENYFITKVEVNSPAMYDMPISFDLIRLAVSTITTQFRCRVNPTCGFHVHVGNGLTERIDPRTLRNFAALLWAADPFISRLHAPWRAITKYSQSARVNGINRVGANEGAADCLLEQLENGRPFGFPANWMGKVKYLGRDRWLGESPIADADEDKMLREMEMHTADDATVLKSEPWTHRPQVPPPVVNKGPASKPTDEFGEPVLDYEAPVPRPADFEEHRASAAEKFAPPRPRPSPLKRKYPRVPGTMRRDCREDPDFLKPYLMRYDVYGHDAGPLENPAPRVAPKRTDVMSGVRDLLAADMTSAQIGEMMRNVIGKHINYQFDGYALGYMQTIGAVPEQRETGRMFFNAKHDTVEFREAAGTLDMEWITAWAKICCRLLEWSRDVAPAEYMGVIRLLAWAQEEEGAEGEYDVVDFLVDLGLVTEARVCEERLHKGDAVFWECMNFEPDPVREGAALHLLDDWETIEANEVDMGGMGMGMAEEGFGPLIGEIVEQVQGGQVKVSEEEEPDIYDP</sequence>
<evidence type="ECO:0000313" key="3">
    <source>
        <dbReference type="Proteomes" id="UP000434172"/>
    </source>
</evidence>
<feature type="region of interest" description="Disordered" evidence="1">
    <location>
        <begin position="291"/>
        <end position="314"/>
    </location>
</feature>
<dbReference type="OrthoDB" id="4768338at2759"/>
<feature type="region of interest" description="Disordered" evidence="1">
    <location>
        <begin position="336"/>
        <end position="365"/>
    </location>
</feature>
<accession>A0A8H3ZNY8</accession>
<dbReference type="Pfam" id="PF12224">
    <property type="entry name" value="Amidoligase_2"/>
    <property type="match status" value="1"/>
</dbReference>
<reference evidence="2 3" key="1">
    <citation type="submission" date="2019-12" db="EMBL/GenBank/DDBJ databases">
        <title>A genome sequence resource for the geographically widespread anthracnose pathogen Colletotrichum asianum.</title>
        <authorList>
            <person name="Meng Y."/>
        </authorList>
    </citation>
    <scope>NUCLEOTIDE SEQUENCE [LARGE SCALE GENOMIC DNA]</scope>
    <source>
        <strain evidence="2 3">ICMP 18580</strain>
    </source>
</reference>
<keyword evidence="3" id="KW-1185">Reference proteome</keyword>
<evidence type="ECO:0000313" key="2">
    <source>
        <dbReference type="EMBL" id="KAF0326333.1"/>
    </source>
</evidence>
<name>A0A8H3ZNY8_9PEZI</name>
<dbReference type="PANTHER" id="PTHR36847:SF1">
    <property type="entry name" value="AMIDOLIGASE ENZYME"/>
    <property type="match status" value="1"/>
</dbReference>
<dbReference type="EMBL" id="WOWK01000031">
    <property type="protein sequence ID" value="KAF0326333.1"/>
    <property type="molecule type" value="Genomic_DNA"/>
</dbReference>
<evidence type="ECO:0008006" key="4">
    <source>
        <dbReference type="Google" id="ProtNLM"/>
    </source>
</evidence>
<comment type="caution">
    <text evidence="2">The sequence shown here is derived from an EMBL/GenBank/DDBJ whole genome shotgun (WGS) entry which is preliminary data.</text>
</comment>
<dbReference type="PANTHER" id="PTHR36847">
    <property type="entry name" value="AMIDOLIGASE ENZYME"/>
    <property type="match status" value="1"/>
</dbReference>
<dbReference type="AlphaFoldDB" id="A0A8H3ZNY8"/>
<gene>
    <name evidence="2" type="ORF">GQ607_006536</name>
</gene>